<dbReference type="Proteomes" id="UP000677803">
    <property type="component" value="Unassembled WGS sequence"/>
</dbReference>
<keyword evidence="5" id="KW-0812">Transmembrane</keyword>
<dbReference type="EMBL" id="CAJRST010013335">
    <property type="protein sequence ID" value="CAG5928912.1"/>
    <property type="molecule type" value="Genomic_DNA"/>
</dbReference>
<dbReference type="Gene3D" id="2.60.120.40">
    <property type="match status" value="1"/>
</dbReference>
<comment type="similarity">
    <text evidence="2">Belongs to the tumor necrosis factor family.</text>
</comment>
<evidence type="ECO:0000256" key="3">
    <source>
        <dbReference type="ARBA" id="ARBA00022514"/>
    </source>
</evidence>
<dbReference type="PROSITE" id="PS50049">
    <property type="entry name" value="THD_2"/>
    <property type="match status" value="1"/>
</dbReference>
<dbReference type="GO" id="GO:0005615">
    <property type="term" value="C:extracellular space"/>
    <property type="evidence" value="ECO:0007669"/>
    <property type="project" value="UniProtKB-KW"/>
</dbReference>
<proteinExistence type="inferred from homology"/>
<keyword evidence="3" id="KW-0202">Cytokine</keyword>
<keyword evidence="4 5" id="KW-0472">Membrane</keyword>
<gene>
    <name evidence="7" type="ORF">MMEN_LOCUS12559</name>
</gene>
<comment type="caution">
    <text evidence="7">The sequence shown here is derived from an EMBL/GenBank/DDBJ whole genome shotgun (WGS) entry which is preliminary data.</text>
</comment>
<sequence>MAEGAVGTCPQVFVVDSQASYVAMPNEKRSRWAREGQRLLLFLVGLSVLGLLIEGCLIYSLYQKTEALSLCRFHHLCQNLSSPATVGHKIGSPSSQIGSKEIPKLWMQTQQRPFAHLQGASNPKGENNVVQWELFGEAITKNMTYAKGLLTIQQEGYYYLYSKVELNPTAKCKLIQHNVMKNTSAYDKPIELMKSRSKHCWTQKPSNEQPSGLDDLWSSFLAGIFHLQSGDQIYVTLDKIQEMHPGPKENFMGAFMIFP</sequence>
<evidence type="ECO:0000256" key="5">
    <source>
        <dbReference type="SAM" id="Phobius"/>
    </source>
</evidence>
<keyword evidence="5" id="KW-1133">Transmembrane helix</keyword>
<feature type="transmembrane region" description="Helical" evidence="5">
    <location>
        <begin position="39"/>
        <end position="62"/>
    </location>
</feature>
<dbReference type="CDD" id="cd00184">
    <property type="entry name" value="TNF"/>
    <property type="match status" value="1"/>
</dbReference>
<dbReference type="PANTHER" id="PTHR11471">
    <property type="entry name" value="TUMOR NECROSIS FACTOR FAMILY MEMBER"/>
    <property type="match status" value="1"/>
</dbReference>
<organism evidence="7 8">
    <name type="scientific">Menidia menidia</name>
    <name type="common">Atlantic silverside</name>
    <dbReference type="NCBI Taxonomy" id="238744"/>
    <lineage>
        <taxon>Eukaryota</taxon>
        <taxon>Metazoa</taxon>
        <taxon>Chordata</taxon>
        <taxon>Craniata</taxon>
        <taxon>Vertebrata</taxon>
        <taxon>Euteleostomi</taxon>
        <taxon>Actinopterygii</taxon>
        <taxon>Neopterygii</taxon>
        <taxon>Teleostei</taxon>
        <taxon>Neoteleostei</taxon>
        <taxon>Acanthomorphata</taxon>
        <taxon>Ovalentaria</taxon>
        <taxon>Atherinomorphae</taxon>
        <taxon>Atheriniformes</taxon>
        <taxon>Atherinopsidae</taxon>
        <taxon>Menidiinae</taxon>
        <taxon>Menidia</taxon>
    </lineage>
</organism>
<reference evidence="7" key="1">
    <citation type="submission" date="2021-05" db="EMBL/GenBank/DDBJ databases">
        <authorList>
            <person name="Tigano A."/>
        </authorList>
    </citation>
    <scope>NUCLEOTIDE SEQUENCE</scope>
</reference>
<dbReference type="InterPro" id="IPR008983">
    <property type="entry name" value="Tumour_necrosis_fac-like_dom"/>
</dbReference>
<dbReference type="GO" id="GO:0005125">
    <property type="term" value="F:cytokine activity"/>
    <property type="evidence" value="ECO:0007669"/>
    <property type="project" value="UniProtKB-KW"/>
</dbReference>
<comment type="subcellular location">
    <subcellularLocation>
        <location evidence="1">Membrane</location>
    </subcellularLocation>
</comment>
<dbReference type="OrthoDB" id="6116320at2759"/>
<dbReference type="SMART" id="SM00207">
    <property type="entry name" value="TNF"/>
    <property type="match status" value="1"/>
</dbReference>
<dbReference type="InterPro" id="IPR006052">
    <property type="entry name" value="TNF_dom"/>
</dbReference>
<dbReference type="GO" id="GO:0016020">
    <property type="term" value="C:membrane"/>
    <property type="evidence" value="ECO:0007669"/>
    <property type="project" value="UniProtKB-SubCell"/>
</dbReference>
<evidence type="ECO:0000256" key="4">
    <source>
        <dbReference type="ARBA" id="ARBA00023136"/>
    </source>
</evidence>
<keyword evidence="8" id="KW-1185">Reference proteome</keyword>
<feature type="domain" description="THD" evidence="6">
    <location>
        <begin position="113"/>
        <end position="257"/>
    </location>
</feature>
<evidence type="ECO:0000313" key="8">
    <source>
        <dbReference type="Proteomes" id="UP000677803"/>
    </source>
</evidence>
<accession>A0A8S4BCI0</accession>
<name>A0A8S4BCI0_9TELE</name>
<dbReference type="AlphaFoldDB" id="A0A8S4BCI0"/>
<dbReference type="Pfam" id="PF00229">
    <property type="entry name" value="TNF"/>
    <property type="match status" value="1"/>
</dbReference>
<protein>
    <submittedName>
        <fullName evidence="7">(Atlantic silverside) hypothetical protein</fullName>
    </submittedName>
</protein>
<dbReference type="SUPFAM" id="SSF49842">
    <property type="entry name" value="TNF-like"/>
    <property type="match status" value="1"/>
</dbReference>
<evidence type="ECO:0000256" key="1">
    <source>
        <dbReference type="ARBA" id="ARBA00004370"/>
    </source>
</evidence>
<evidence type="ECO:0000259" key="6">
    <source>
        <dbReference type="PROSITE" id="PS50049"/>
    </source>
</evidence>
<evidence type="ECO:0000313" key="7">
    <source>
        <dbReference type="EMBL" id="CAG5928912.1"/>
    </source>
</evidence>
<evidence type="ECO:0000256" key="2">
    <source>
        <dbReference type="ARBA" id="ARBA00008670"/>
    </source>
</evidence>
<dbReference type="PANTHER" id="PTHR11471:SF56">
    <property type="entry name" value="TUMOR NECROSIS FACTOR LIGAND SUPERFAMILY MEMBER 14-LIKE"/>
    <property type="match status" value="1"/>
</dbReference>
<dbReference type="GO" id="GO:0005164">
    <property type="term" value="F:tumor necrosis factor receptor binding"/>
    <property type="evidence" value="ECO:0007669"/>
    <property type="project" value="InterPro"/>
</dbReference>
<dbReference type="GO" id="GO:0006955">
    <property type="term" value="P:immune response"/>
    <property type="evidence" value="ECO:0007669"/>
    <property type="project" value="InterPro"/>
</dbReference>